<dbReference type="PANTHER" id="PTHR12400:SF26">
    <property type="entry name" value="KINASE"/>
    <property type="match status" value="1"/>
</dbReference>
<dbReference type="InterPro" id="IPR038286">
    <property type="entry name" value="IPK_sf"/>
</dbReference>
<dbReference type="GO" id="GO:0000828">
    <property type="term" value="F:inositol hexakisphosphate kinase activity"/>
    <property type="evidence" value="ECO:0007669"/>
    <property type="project" value="TreeGrafter"/>
</dbReference>
<dbReference type="PANTHER" id="PTHR12400">
    <property type="entry name" value="INOSITOL POLYPHOSPHATE KINASE"/>
    <property type="match status" value="1"/>
</dbReference>
<dbReference type="Gene3D" id="3.30.470.160">
    <property type="entry name" value="Inositol polyphosphate kinase"/>
    <property type="match status" value="1"/>
</dbReference>
<evidence type="ECO:0000313" key="7">
    <source>
        <dbReference type="Proteomes" id="UP000719412"/>
    </source>
</evidence>
<dbReference type="GO" id="GO:0005634">
    <property type="term" value="C:nucleus"/>
    <property type="evidence" value="ECO:0007669"/>
    <property type="project" value="TreeGrafter"/>
</dbReference>
<dbReference type="EC" id="2.7.-.-" evidence="4"/>
<evidence type="ECO:0000256" key="4">
    <source>
        <dbReference type="RuleBase" id="RU363090"/>
    </source>
</evidence>
<reference evidence="6" key="2">
    <citation type="submission" date="2021-08" db="EMBL/GenBank/DDBJ databases">
        <authorList>
            <person name="Eriksson T."/>
        </authorList>
    </citation>
    <scope>NUCLEOTIDE SEQUENCE</scope>
    <source>
        <strain evidence="6">Stoneville</strain>
        <tissue evidence="6">Whole head</tissue>
    </source>
</reference>
<protein>
    <recommendedName>
        <fullName evidence="4">Kinase</fullName>
        <ecNumber evidence="4">2.7.-.-</ecNumber>
    </recommendedName>
</protein>
<evidence type="ECO:0000256" key="1">
    <source>
        <dbReference type="ARBA" id="ARBA00007374"/>
    </source>
</evidence>
<accession>A0A8J6HFA0</accession>
<dbReference type="InterPro" id="IPR005522">
    <property type="entry name" value="IPK"/>
</dbReference>
<evidence type="ECO:0000256" key="2">
    <source>
        <dbReference type="ARBA" id="ARBA00022679"/>
    </source>
</evidence>
<dbReference type="Pfam" id="PF03770">
    <property type="entry name" value="IPK"/>
    <property type="match status" value="1"/>
</dbReference>
<proteinExistence type="inferred from homology"/>
<dbReference type="Proteomes" id="UP000719412">
    <property type="component" value="Unassembled WGS sequence"/>
</dbReference>
<comment type="caution">
    <text evidence="6">The sequence shown here is derived from an EMBL/GenBank/DDBJ whole genome shotgun (WGS) entry which is preliminary data.</text>
</comment>
<dbReference type="GO" id="GO:0032958">
    <property type="term" value="P:inositol phosphate biosynthetic process"/>
    <property type="evidence" value="ECO:0007669"/>
    <property type="project" value="InterPro"/>
</dbReference>
<evidence type="ECO:0000256" key="3">
    <source>
        <dbReference type="ARBA" id="ARBA00022777"/>
    </source>
</evidence>
<dbReference type="AlphaFoldDB" id="A0A8J6HFA0"/>
<reference evidence="6" key="1">
    <citation type="journal article" date="2020" name="J Insects Food Feed">
        <title>The yellow mealworm (Tenebrio molitor) genome: a resource for the emerging insects as food and feed industry.</title>
        <authorList>
            <person name="Eriksson T."/>
            <person name="Andere A."/>
            <person name="Kelstrup H."/>
            <person name="Emery V."/>
            <person name="Picard C."/>
        </authorList>
    </citation>
    <scope>NUCLEOTIDE SEQUENCE</scope>
    <source>
        <strain evidence="6">Stoneville</strain>
        <tissue evidence="6">Whole head</tissue>
    </source>
</reference>
<dbReference type="GO" id="GO:0046854">
    <property type="term" value="P:phosphatidylinositol phosphate biosynthetic process"/>
    <property type="evidence" value="ECO:0007669"/>
    <property type="project" value="TreeGrafter"/>
</dbReference>
<feature type="region of interest" description="Disordered" evidence="5">
    <location>
        <begin position="550"/>
        <end position="569"/>
    </location>
</feature>
<keyword evidence="3 4" id="KW-0418">Kinase</keyword>
<dbReference type="EMBL" id="JABDTM020025612">
    <property type="protein sequence ID" value="KAH0813071.1"/>
    <property type="molecule type" value="Genomic_DNA"/>
</dbReference>
<evidence type="ECO:0000256" key="5">
    <source>
        <dbReference type="SAM" id="MobiDB-lite"/>
    </source>
</evidence>
<dbReference type="SUPFAM" id="SSF56104">
    <property type="entry name" value="SAICAR synthase-like"/>
    <property type="match status" value="1"/>
</dbReference>
<dbReference type="GO" id="GO:0005737">
    <property type="term" value="C:cytoplasm"/>
    <property type="evidence" value="ECO:0007669"/>
    <property type="project" value="TreeGrafter"/>
</dbReference>
<evidence type="ECO:0000313" key="6">
    <source>
        <dbReference type="EMBL" id="KAH0813071.1"/>
    </source>
</evidence>
<organism evidence="6 7">
    <name type="scientific">Tenebrio molitor</name>
    <name type="common">Yellow mealworm beetle</name>
    <dbReference type="NCBI Taxonomy" id="7067"/>
    <lineage>
        <taxon>Eukaryota</taxon>
        <taxon>Metazoa</taxon>
        <taxon>Ecdysozoa</taxon>
        <taxon>Arthropoda</taxon>
        <taxon>Hexapoda</taxon>
        <taxon>Insecta</taxon>
        <taxon>Pterygota</taxon>
        <taxon>Neoptera</taxon>
        <taxon>Endopterygota</taxon>
        <taxon>Coleoptera</taxon>
        <taxon>Polyphaga</taxon>
        <taxon>Cucujiformia</taxon>
        <taxon>Tenebrionidae</taxon>
        <taxon>Tenebrio</taxon>
    </lineage>
</organism>
<name>A0A8J6HFA0_TENMO</name>
<keyword evidence="7" id="KW-1185">Reference proteome</keyword>
<gene>
    <name evidence="6" type="ORF">GEV33_009718</name>
</gene>
<comment type="similarity">
    <text evidence="1 4">Belongs to the inositol phosphokinase (IPK) family.</text>
</comment>
<keyword evidence="2 4" id="KW-0808">Transferase</keyword>
<sequence>MCVNQIAMVPAVVNFMASKGKDTYSGFISEFGCFKCGGFSVRVVEAVPRYRRGGGRFQANEIAARKPDRFRIVKLLLTSENEKNDRVNGDKDIEVTDIWKRHPKTVRGGSPHNAFKRWRKSAGLKLSESKSAIGGSRLAVGDKGGDEDMSLLKFLAIVSVRVGVGGAGHALGATINSNATFATQEKNQRTRAVGHVLGDNFFFGAIDRNMNAVPPKNISGFDGDATKFDRGALLRLGTRRVLLRFASNRLYQQSAKNALDLSAPASDVLLKSRSSNWFQLSGHPDSLAPAGPGTVWKKRSPGADDTERIVYEQLSQDPLLCDIIPKYYREVEYQGEKFIELQDLLHGFQDPYVIDIKMGTRTFLESEVKKTAARGDLYQKMIAIDPSAPTDEEHDRKAVTKLRYMQFRELQSSSCSHGFRIEAMKCRGSPPVTDLKKVKSSQEVFNTLDTFLGGREDVRQRLLKRLCEIRSRIEQSEYFKTREVVGSSLFIIYDDSKVGVWLIDFAKTNRLPHGTTVDHRRQWVQGNHEEGLLFGLDRLISVIEDLKMPSSEKRKGPFSKTLPAVSVKS</sequence>